<evidence type="ECO:0000259" key="4">
    <source>
        <dbReference type="Pfam" id="PF13439"/>
    </source>
</evidence>
<accession>A0A1G9Z4Q1</accession>
<dbReference type="InterPro" id="IPR050194">
    <property type="entry name" value="Glycosyltransferase_grp1"/>
</dbReference>
<proteinExistence type="predicted"/>
<dbReference type="PANTHER" id="PTHR45947">
    <property type="entry name" value="SULFOQUINOVOSYL TRANSFERASE SQD2"/>
    <property type="match status" value="1"/>
</dbReference>
<evidence type="ECO:0000313" key="6">
    <source>
        <dbReference type="Proteomes" id="UP000183376"/>
    </source>
</evidence>
<feature type="domain" description="Glycosyltransferase subfamily 4-like N-terminal" evidence="4">
    <location>
        <begin position="20"/>
        <end position="184"/>
    </location>
</feature>
<dbReference type="Pfam" id="PF00534">
    <property type="entry name" value="Glycos_transf_1"/>
    <property type="match status" value="1"/>
</dbReference>
<keyword evidence="2 5" id="KW-0808">Transferase</keyword>
<dbReference type="EMBL" id="LT629701">
    <property type="protein sequence ID" value="SDN15663.1"/>
    <property type="molecule type" value="Genomic_DNA"/>
</dbReference>
<dbReference type="SUPFAM" id="SSF53756">
    <property type="entry name" value="UDP-Glycosyltransferase/glycogen phosphorylase"/>
    <property type="match status" value="1"/>
</dbReference>
<sequence>MGTVRPVRVAIVTESFLPHVNGVTNSVLRVLEHLRRNGHEAMVIAPGNGPEEYAGYPVVRLPEVQLPVLKAQPIGVPSRKVVKALREFNPDVVHLASPFIVGMRGMVAARKLGLPTIAIYQTDVAGFAGTYGLGLAERAAWRWTRWLHGMADRTLAPSSWAVDALGEHGIPRVHHWARGVDVNRFHPSRRDDALRARLAPNGELLVGYVGRLALEKCVDRLQAAHDMPGVQLVVVGDGPELDSMRKAMPNAAFLGMREGEELATAYASLDLFVHTGPFETFCQTVQEALASGLPVLAPDAGGPRDLVQSGRTGYLLPAWDAAEFEQGLREGITALADPGTRARFAEAARRSVLARTWPVICDQLLDHYVEIANIPQSTTTAA</sequence>
<feature type="domain" description="Glycosyl transferase family 1" evidence="3">
    <location>
        <begin position="197"/>
        <end position="350"/>
    </location>
</feature>
<keyword evidence="6" id="KW-1185">Reference proteome</keyword>
<dbReference type="Pfam" id="PF13439">
    <property type="entry name" value="Glyco_transf_4"/>
    <property type="match status" value="1"/>
</dbReference>
<organism evidence="5 6">
    <name type="scientific">Allokutzneria albata</name>
    <name type="common">Kibdelosporangium albatum</name>
    <dbReference type="NCBI Taxonomy" id="211114"/>
    <lineage>
        <taxon>Bacteria</taxon>
        <taxon>Bacillati</taxon>
        <taxon>Actinomycetota</taxon>
        <taxon>Actinomycetes</taxon>
        <taxon>Pseudonocardiales</taxon>
        <taxon>Pseudonocardiaceae</taxon>
        <taxon>Allokutzneria</taxon>
    </lineage>
</organism>
<dbReference type="AlphaFoldDB" id="A0A1G9Z4Q1"/>
<reference evidence="5 6" key="1">
    <citation type="submission" date="2016-10" db="EMBL/GenBank/DDBJ databases">
        <authorList>
            <person name="de Groot N.N."/>
        </authorList>
    </citation>
    <scope>NUCLEOTIDE SEQUENCE [LARGE SCALE GENOMIC DNA]</scope>
    <source>
        <strain evidence="5 6">DSM 44149</strain>
    </source>
</reference>
<gene>
    <name evidence="5" type="ORF">SAMN04489726_5229</name>
</gene>
<evidence type="ECO:0000256" key="2">
    <source>
        <dbReference type="ARBA" id="ARBA00022679"/>
    </source>
</evidence>
<dbReference type="GO" id="GO:1901137">
    <property type="term" value="P:carbohydrate derivative biosynthetic process"/>
    <property type="evidence" value="ECO:0007669"/>
    <property type="project" value="UniProtKB-ARBA"/>
</dbReference>
<dbReference type="InterPro" id="IPR028098">
    <property type="entry name" value="Glyco_trans_4-like_N"/>
</dbReference>
<name>A0A1G9Z4Q1_ALLAB</name>
<dbReference type="eggNOG" id="COG0438">
    <property type="taxonomic scope" value="Bacteria"/>
</dbReference>
<evidence type="ECO:0000313" key="5">
    <source>
        <dbReference type="EMBL" id="SDN15663.1"/>
    </source>
</evidence>
<dbReference type="GO" id="GO:0016758">
    <property type="term" value="F:hexosyltransferase activity"/>
    <property type="evidence" value="ECO:0007669"/>
    <property type="project" value="TreeGrafter"/>
</dbReference>
<dbReference type="PANTHER" id="PTHR45947:SF3">
    <property type="entry name" value="SULFOQUINOVOSYL TRANSFERASE SQD2"/>
    <property type="match status" value="1"/>
</dbReference>
<dbReference type="Proteomes" id="UP000183376">
    <property type="component" value="Chromosome I"/>
</dbReference>
<keyword evidence="1 5" id="KW-0328">Glycosyltransferase</keyword>
<protein>
    <submittedName>
        <fullName evidence="5">Phosphatidylinositol alpha 1,6-mannosyltransferase</fullName>
    </submittedName>
</protein>
<dbReference type="InterPro" id="IPR001296">
    <property type="entry name" value="Glyco_trans_1"/>
</dbReference>
<evidence type="ECO:0000256" key="1">
    <source>
        <dbReference type="ARBA" id="ARBA00022676"/>
    </source>
</evidence>
<dbReference type="STRING" id="211114.SAMN04489726_5229"/>
<dbReference type="CDD" id="cd03814">
    <property type="entry name" value="GT4-like"/>
    <property type="match status" value="1"/>
</dbReference>
<dbReference type="Gene3D" id="3.40.50.2000">
    <property type="entry name" value="Glycogen Phosphorylase B"/>
    <property type="match status" value="2"/>
</dbReference>
<evidence type="ECO:0000259" key="3">
    <source>
        <dbReference type="Pfam" id="PF00534"/>
    </source>
</evidence>